<evidence type="ECO:0000256" key="3">
    <source>
        <dbReference type="ARBA" id="ARBA00022833"/>
    </source>
</evidence>
<dbReference type="InterPro" id="IPR001965">
    <property type="entry name" value="Znf_PHD"/>
</dbReference>
<keyword evidence="3" id="KW-0862">Zinc</keyword>
<dbReference type="Pfam" id="PF00628">
    <property type="entry name" value="PHD"/>
    <property type="match status" value="1"/>
</dbReference>
<feature type="region of interest" description="Disordered" evidence="5">
    <location>
        <begin position="133"/>
        <end position="221"/>
    </location>
</feature>
<feature type="domain" description="PHD-type" evidence="6">
    <location>
        <begin position="422"/>
        <end position="474"/>
    </location>
</feature>
<feature type="compositionally biased region" description="Pro residues" evidence="5">
    <location>
        <begin position="1"/>
        <end position="11"/>
    </location>
</feature>
<dbReference type="CDD" id="cd15489">
    <property type="entry name" value="PHD_SF"/>
    <property type="match status" value="1"/>
</dbReference>
<dbReference type="GO" id="GO:0003682">
    <property type="term" value="F:chromatin binding"/>
    <property type="evidence" value="ECO:0007669"/>
    <property type="project" value="InterPro"/>
</dbReference>
<dbReference type="CDD" id="cd04370">
    <property type="entry name" value="BAH"/>
    <property type="match status" value="1"/>
</dbReference>
<dbReference type="InterPro" id="IPR011011">
    <property type="entry name" value="Znf_FYVE_PHD"/>
</dbReference>
<dbReference type="PROSITE" id="PS50016">
    <property type="entry name" value="ZF_PHD_2"/>
    <property type="match status" value="1"/>
</dbReference>
<dbReference type="InterPro" id="IPR019787">
    <property type="entry name" value="Znf_PHD-finger"/>
</dbReference>
<dbReference type="Gene3D" id="3.30.40.10">
    <property type="entry name" value="Zinc/RING finger domain, C3HC4 (zinc finger)"/>
    <property type="match status" value="1"/>
</dbReference>
<feature type="compositionally biased region" description="Low complexity" evidence="5">
    <location>
        <begin position="172"/>
        <end position="196"/>
    </location>
</feature>
<feature type="compositionally biased region" description="Low complexity" evidence="5">
    <location>
        <begin position="204"/>
        <end position="221"/>
    </location>
</feature>
<feature type="region of interest" description="Disordered" evidence="5">
    <location>
        <begin position="1"/>
        <end position="22"/>
    </location>
</feature>
<evidence type="ECO:0000256" key="2">
    <source>
        <dbReference type="ARBA" id="ARBA00022771"/>
    </source>
</evidence>
<dbReference type="GO" id="GO:0008270">
    <property type="term" value="F:zinc ion binding"/>
    <property type="evidence" value="ECO:0007669"/>
    <property type="project" value="UniProtKB-KW"/>
</dbReference>
<dbReference type="PANTHER" id="PTHR47527">
    <property type="entry name" value="RING/FYVE/PHD ZINC FINGER SUPERFAMILY PROTEIN"/>
    <property type="match status" value="1"/>
</dbReference>
<gene>
    <name evidence="8" type="ORF">KC19_3G133200</name>
</gene>
<organism evidence="8 9">
    <name type="scientific">Ceratodon purpureus</name>
    <name type="common">Fire moss</name>
    <name type="synonym">Dicranum purpureum</name>
    <dbReference type="NCBI Taxonomy" id="3225"/>
    <lineage>
        <taxon>Eukaryota</taxon>
        <taxon>Viridiplantae</taxon>
        <taxon>Streptophyta</taxon>
        <taxon>Embryophyta</taxon>
        <taxon>Bryophyta</taxon>
        <taxon>Bryophytina</taxon>
        <taxon>Bryopsida</taxon>
        <taxon>Dicranidae</taxon>
        <taxon>Pseudoditrichales</taxon>
        <taxon>Ditrichaceae</taxon>
        <taxon>Ceratodon</taxon>
    </lineage>
</organism>
<dbReference type="InterPro" id="IPR013083">
    <property type="entry name" value="Znf_RING/FYVE/PHD"/>
</dbReference>
<dbReference type="Proteomes" id="UP000822688">
    <property type="component" value="Chromosome 3"/>
</dbReference>
<dbReference type="Gene3D" id="2.30.30.490">
    <property type="match status" value="1"/>
</dbReference>
<protein>
    <submittedName>
        <fullName evidence="8">Uncharacterized protein</fullName>
    </submittedName>
</protein>
<reference evidence="8" key="1">
    <citation type="submission" date="2020-06" db="EMBL/GenBank/DDBJ databases">
        <title>WGS assembly of Ceratodon purpureus strain R40.</title>
        <authorList>
            <person name="Carey S.B."/>
            <person name="Jenkins J."/>
            <person name="Shu S."/>
            <person name="Lovell J.T."/>
            <person name="Sreedasyam A."/>
            <person name="Maumus F."/>
            <person name="Tiley G.P."/>
            <person name="Fernandez-Pozo N."/>
            <person name="Barry K."/>
            <person name="Chen C."/>
            <person name="Wang M."/>
            <person name="Lipzen A."/>
            <person name="Daum C."/>
            <person name="Saski C.A."/>
            <person name="Payton A.C."/>
            <person name="Mcbreen J.C."/>
            <person name="Conrad R.E."/>
            <person name="Kollar L.M."/>
            <person name="Olsson S."/>
            <person name="Huttunen S."/>
            <person name="Landis J.B."/>
            <person name="Wickett N.J."/>
            <person name="Johnson M.G."/>
            <person name="Rensing S.A."/>
            <person name="Grimwood J."/>
            <person name="Schmutz J."/>
            <person name="Mcdaniel S.F."/>
        </authorList>
    </citation>
    <scope>NUCLEOTIDE SEQUENCE</scope>
    <source>
        <strain evidence="8">R40</strain>
    </source>
</reference>
<dbReference type="InterPro" id="IPR043151">
    <property type="entry name" value="BAH_sf"/>
</dbReference>
<name>A0A8T0ILF8_CERPU</name>
<dbReference type="InterPro" id="IPR056699">
    <property type="entry name" value="DUF7797"/>
</dbReference>
<evidence type="ECO:0000256" key="5">
    <source>
        <dbReference type="SAM" id="MobiDB-lite"/>
    </source>
</evidence>
<dbReference type="AlphaFoldDB" id="A0A8T0ILF8"/>
<keyword evidence="1" id="KW-0479">Metal-binding</keyword>
<accession>A0A8T0ILF8</accession>
<dbReference type="Pfam" id="PF01426">
    <property type="entry name" value="BAH"/>
    <property type="match status" value="1"/>
</dbReference>
<evidence type="ECO:0000259" key="7">
    <source>
        <dbReference type="PROSITE" id="PS51038"/>
    </source>
</evidence>
<dbReference type="PROSITE" id="PS51038">
    <property type="entry name" value="BAH"/>
    <property type="match status" value="1"/>
</dbReference>
<dbReference type="PANTHER" id="PTHR47527:SF3">
    <property type="entry name" value="RING_FYVE_PHD ZINC FINGER SUPERFAMILY PROTEIN"/>
    <property type="match status" value="1"/>
</dbReference>
<proteinExistence type="predicted"/>
<evidence type="ECO:0000313" key="9">
    <source>
        <dbReference type="Proteomes" id="UP000822688"/>
    </source>
</evidence>
<dbReference type="InterPro" id="IPR001025">
    <property type="entry name" value="BAH_dom"/>
</dbReference>
<feature type="region of interest" description="Disordered" evidence="5">
    <location>
        <begin position="478"/>
        <end position="577"/>
    </location>
</feature>
<keyword evidence="2 4" id="KW-0863">Zinc-finger</keyword>
<dbReference type="InterPro" id="IPR019786">
    <property type="entry name" value="Zinc_finger_PHD-type_CS"/>
</dbReference>
<dbReference type="SUPFAM" id="SSF57903">
    <property type="entry name" value="FYVE/PHD zinc finger"/>
    <property type="match status" value="1"/>
</dbReference>
<dbReference type="EMBL" id="CM026423">
    <property type="protein sequence ID" value="KAG0583398.1"/>
    <property type="molecule type" value="Genomic_DNA"/>
</dbReference>
<evidence type="ECO:0000256" key="1">
    <source>
        <dbReference type="ARBA" id="ARBA00022723"/>
    </source>
</evidence>
<evidence type="ECO:0000313" key="8">
    <source>
        <dbReference type="EMBL" id="KAG0583398.1"/>
    </source>
</evidence>
<dbReference type="Pfam" id="PF25073">
    <property type="entry name" value="DUF7797"/>
    <property type="match status" value="1"/>
</dbReference>
<feature type="domain" description="BAH" evidence="7">
    <location>
        <begin position="615"/>
        <end position="741"/>
    </location>
</feature>
<feature type="compositionally biased region" description="Polar residues" evidence="5">
    <location>
        <begin position="332"/>
        <end position="356"/>
    </location>
</feature>
<comment type="caution">
    <text evidence="8">The sequence shown here is derived from an EMBL/GenBank/DDBJ whole genome shotgun (WGS) entry which is preliminary data.</text>
</comment>
<feature type="region of interest" description="Disordered" evidence="5">
    <location>
        <begin position="255"/>
        <end position="387"/>
    </location>
</feature>
<feature type="compositionally biased region" description="Low complexity" evidence="5">
    <location>
        <begin position="285"/>
        <end position="301"/>
    </location>
</feature>
<dbReference type="SMART" id="SM00439">
    <property type="entry name" value="BAH"/>
    <property type="match status" value="1"/>
</dbReference>
<keyword evidence="9" id="KW-1185">Reference proteome</keyword>
<sequence>MAIPAPVPTPVALPESLPHDHANSSVATGMELDVRGEDQPGIHMLEARAEDGHEPVMKKIKRVHGEVEMVLRQTAEIVMVLVGVAALRGGAQPSPLECQLAAQAYEKLATLVTVSAPQDLVSKDALQSLIQQLTVPPPPPTRPATKPVAIQSPTPPLAATTPSPASAPLPSPSLSKAAAQAQALASTPSPSSSPSISPSPSPAPLFSSLSGASAPPDSVASSARASESGLAVIPAPAPKATTSASKAVIAASKTGASAPSPAQGKAKPLALDQVQTSSSSLDGMAPSVTPSPAPATNANVPDTTPSSAPATDINVPVATSTTPANALRTKSGGRTSPVKQQATPSADAQPTTTVTIRDQRGSQAPKALARQRGLKNMVPEQPVPPDPLETHRQITLAVQLLLKPYIITTALSKTAGNYMSTPVPCGICKVVVNTTNNVLVCDGCECGFHLQCLQLSSTTSIPKGDWYCPKCVTTNAGRPQPPKYGPLRRGPAGQSGPKNSWSMQAGRGSDVSKGQSPGKLLLQSKRKEVDAVQDSVEPPTPAPGAYTNSQHEAVARRHSMEEYARGRAQSASKQISAGVPEQEVSEQSLKLEWLGPVVSSGQEQLYYSACSVGGVTIRLQDAAFFRPEAPDVPPYIARLQALWEDKSSGQKWVKVNWCYYPSDLPVNMGRPVTSDPREVYESNHSDNNLVGSIQGPCLVLSPLKYQEELDRRSKNPKEDPVPLFLCQWFYDAPKGLFRASDAPP</sequence>
<evidence type="ECO:0000259" key="6">
    <source>
        <dbReference type="PROSITE" id="PS50016"/>
    </source>
</evidence>
<dbReference type="SMART" id="SM00249">
    <property type="entry name" value="PHD"/>
    <property type="match status" value="1"/>
</dbReference>
<evidence type="ECO:0000256" key="4">
    <source>
        <dbReference type="PROSITE-ProRule" id="PRU00146"/>
    </source>
</evidence>
<dbReference type="PROSITE" id="PS01359">
    <property type="entry name" value="ZF_PHD_1"/>
    <property type="match status" value="1"/>
</dbReference>
<feature type="compositionally biased region" description="Basic and acidic residues" evidence="5">
    <location>
        <begin position="553"/>
        <end position="565"/>
    </location>
</feature>